<dbReference type="PANTHER" id="PTHR40588:SF1">
    <property type="entry name" value="MRNA INTERFERASE TOXIN YAFQ"/>
    <property type="match status" value="1"/>
</dbReference>
<organism evidence="3 4">
    <name type="scientific">Parabacteroides distasonis</name>
    <dbReference type="NCBI Taxonomy" id="823"/>
    <lineage>
        <taxon>Bacteria</taxon>
        <taxon>Pseudomonadati</taxon>
        <taxon>Bacteroidota</taxon>
        <taxon>Bacteroidia</taxon>
        <taxon>Bacteroidales</taxon>
        <taxon>Tannerellaceae</taxon>
        <taxon>Parabacteroides</taxon>
    </lineage>
</organism>
<dbReference type="Proteomes" id="UP000501982">
    <property type="component" value="Chromosome"/>
</dbReference>
<evidence type="ECO:0000313" key="3">
    <source>
        <dbReference type="EMBL" id="QJE30367.1"/>
    </source>
</evidence>
<dbReference type="InterPro" id="IPR004386">
    <property type="entry name" value="Toxin_YafQ-like"/>
</dbReference>
<dbReference type="GO" id="GO:0006402">
    <property type="term" value="P:mRNA catabolic process"/>
    <property type="evidence" value="ECO:0007669"/>
    <property type="project" value="TreeGrafter"/>
</dbReference>
<evidence type="ECO:0000256" key="2">
    <source>
        <dbReference type="PIRSR" id="PIRSR006156-1"/>
    </source>
</evidence>
<reference evidence="3 4" key="1">
    <citation type="submission" date="2020-04" db="EMBL/GenBank/DDBJ databases">
        <title>Complete Genomes and Methylome analysis of CBBP consortium that reverse antibiotic-induced susceptibility to vancomycin-resistant Enterococcus faecium infection.</title>
        <authorList>
            <person name="Fomenkov A."/>
            <person name="Zhang Z."/>
            <person name="Pamer E."/>
            <person name="Roberts R.J."/>
        </authorList>
    </citation>
    <scope>NUCLEOTIDE SEQUENCE [LARGE SCALE GENOMIC DNA]</scope>
    <source>
        <strain evidence="4">CBBP</strain>
    </source>
</reference>
<dbReference type="AlphaFoldDB" id="A0A7L5EGQ6"/>
<protein>
    <submittedName>
        <fullName evidence="3">Type II toxin-antitoxin system YafQ family toxin</fullName>
    </submittedName>
</protein>
<dbReference type="PANTHER" id="PTHR40588">
    <property type="entry name" value="MRNA INTERFERASE TOXIN YAFQ"/>
    <property type="match status" value="1"/>
</dbReference>
<dbReference type="Gene3D" id="3.30.2310.20">
    <property type="entry name" value="RelE-like"/>
    <property type="match status" value="1"/>
</dbReference>
<sequence>MKRIVFTKKAKKDIKRLQGESKKIDLLTDLLFKLANNEVLDSTYHVHELKGEYAGCLECHIQGDFLLVWIDDDAIKIIRVGSHSELF</sequence>
<dbReference type="InterPro" id="IPR035093">
    <property type="entry name" value="RelE/ParE_toxin_dom_sf"/>
</dbReference>
<gene>
    <name evidence="3" type="ORF">HHO38_19685</name>
</gene>
<evidence type="ECO:0000256" key="1">
    <source>
        <dbReference type="ARBA" id="ARBA00022649"/>
    </source>
</evidence>
<dbReference type="Pfam" id="PF15738">
    <property type="entry name" value="YafQ_toxin"/>
    <property type="match status" value="1"/>
</dbReference>
<evidence type="ECO:0000313" key="4">
    <source>
        <dbReference type="Proteomes" id="UP000501982"/>
    </source>
</evidence>
<dbReference type="GO" id="GO:0006415">
    <property type="term" value="P:translational termination"/>
    <property type="evidence" value="ECO:0007669"/>
    <property type="project" value="TreeGrafter"/>
</dbReference>
<dbReference type="RefSeq" id="WP_170106296.1">
    <property type="nucleotide sequence ID" value="NZ_CP051672.1"/>
</dbReference>
<dbReference type="NCBIfam" id="TIGR02385">
    <property type="entry name" value="RelE_StbE"/>
    <property type="match status" value="1"/>
</dbReference>
<dbReference type="EMBL" id="CP051672">
    <property type="protein sequence ID" value="QJE30367.1"/>
    <property type="molecule type" value="Genomic_DNA"/>
</dbReference>
<feature type="active site" description="Proton donor" evidence="2">
    <location>
        <position position="83"/>
    </location>
</feature>
<dbReference type="PIRSF" id="PIRSF006156">
    <property type="entry name" value="YafQ"/>
    <property type="match status" value="1"/>
</dbReference>
<dbReference type="GO" id="GO:0004521">
    <property type="term" value="F:RNA endonuclease activity"/>
    <property type="evidence" value="ECO:0007669"/>
    <property type="project" value="TreeGrafter"/>
</dbReference>
<dbReference type="InterPro" id="IPR007712">
    <property type="entry name" value="RelE/ParE_toxin"/>
</dbReference>
<proteinExistence type="predicted"/>
<dbReference type="SUPFAM" id="SSF143011">
    <property type="entry name" value="RelE-like"/>
    <property type="match status" value="1"/>
</dbReference>
<keyword evidence="1" id="KW-1277">Toxin-antitoxin system</keyword>
<name>A0A7L5EGQ6_PARDI</name>
<accession>A0A7L5EGQ6</accession>